<dbReference type="InterPro" id="IPR038186">
    <property type="entry name" value="CHAD_dom_sf"/>
</dbReference>
<proteinExistence type="predicted"/>
<dbReference type="PROSITE" id="PS51708">
    <property type="entry name" value="CHAD"/>
    <property type="match status" value="1"/>
</dbReference>
<dbReference type="AlphaFoldDB" id="A0A3A3FF76"/>
<dbReference type="SMART" id="SM00880">
    <property type="entry name" value="CHAD"/>
    <property type="match status" value="1"/>
</dbReference>
<dbReference type="PANTHER" id="PTHR39339:SF1">
    <property type="entry name" value="CHAD DOMAIN-CONTAINING PROTEIN"/>
    <property type="match status" value="1"/>
</dbReference>
<gene>
    <name evidence="2" type="ORF">D3871_25350</name>
</gene>
<dbReference type="Pfam" id="PF05235">
    <property type="entry name" value="CHAD"/>
    <property type="match status" value="1"/>
</dbReference>
<dbReference type="PANTHER" id="PTHR39339">
    <property type="entry name" value="SLR1444 PROTEIN"/>
    <property type="match status" value="1"/>
</dbReference>
<dbReference type="Proteomes" id="UP000265955">
    <property type="component" value="Unassembled WGS sequence"/>
</dbReference>
<reference evidence="3" key="1">
    <citation type="submission" date="2018-09" db="EMBL/GenBank/DDBJ databases">
        <authorList>
            <person name="Zhu H."/>
        </authorList>
    </citation>
    <scope>NUCLEOTIDE SEQUENCE [LARGE SCALE GENOMIC DNA]</scope>
    <source>
        <strain evidence="3">K1R23-30</strain>
    </source>
</reference>
<evidence type="ECO:0000259" key="1">
    <source>
        <dbReference type="PROSITE" id="PS51708"/>
    </source>
</evidence>
<sequence length="313" mass="35711">MDMHSSLPFASQPLAAVKATHVKLSKHLTVAQAFQEIATNCLAQIRANEAAVAQTHHEESLHQMRVGLRRLRSLLGLFNSMLQLPDEVQHEINWLAEELGIARDWDVLAGSTLPVAASIAAEIEFEPVRLATKANAQERHEAVAAVVRSDRYFQLVLFLTNWVQTRSWREAISPSNRKRMKTPIIRFAKISLKHAQRRLHKRGRRLKEATPEARHRVRIAAKKARYATEFFQSLYPTRKTKPYVRALSQLQNELGWMNDVAVGDRLLKELQEEQDTLAGTAAYIRGYLAGSVEADKKQLEKLWKKFKVMKLPV</sequence>
<dbReference type="Gene3D" id="1.40.20.10">
    <property type="entry name" value="CHAD domain"/>
    <property type="match status" value="1"/>
</dbReference>
<protein>
    <submittedName>
        <fullName evidence="2">CHAD domain-containing protein</fullName>
    </submittedName>
</protein>
<name>A0A3A3FF76_9BURK</name>
<dbReference type="EMBL" id="QYUO01000003">
    <property type="protein sequence ID" value="RJF91991.1"/>
    <property type="molecule type" value="Genomic_DNA"/>
</dbReference>
<accession>A0A3A3FF76</accession>
<dbReference type="InterPro" id="IPR007899">
    <property type="entry name" value="CHAD_dom"/>
</dbReference>
<feature type="domain" description="CHAD" evidence="1">
    <location>
        <begin position="27"/>
        <end position="308"/>
    </location>
</feature>
<comment type="caution">
    <text evidence="2">The sequence shown here is derived from an EMBL/GenBank/DDBJ whole genome shotgun (WGS) entry which is preliminary data.</text>
</comment>
<evidence type="ECO:0000313" key="3">
    <source>
        <dbReference type="Proteomes" id="UP000265955"/>
    </source>
</evidence>
<keyword evidence="3" id="KW-1185">Reference proteome</keyword>
<evidence type="ECO:0000313" key="2">
    <source>
        <dbReference type="EMBL" id="RJF91991.1"/>
    </source>
</evidence>
<organism evidence="2 3">
    <name type="scientific">Noviherbaspirillum saxi</name>
    <dbReference type="NCBI Taxonomy" id="2320863"/>
    <lineage>
        <taxon>Bacteria</taxon>
        <taxon>Pseudomonadati</taxon>
        <taxon>Pseudomonadota</taxon>
        <taxon>Betaproteobacteria</taxon>
        <taxon>Burkholderiales</taxon>
        <taxon>Oxalobacteraceae</taxon>
        <taxon>Noviherbaspirillum</taxon>
    </lineage>
</organism>